<evidence type="ECO:0000256" key="1">
    <source>
        <dbReference type="ARBA" id="ARBA00000085"/>
    </source>
</evidence>
<evidence type="ECO:0000256" key="3">
    <source>
        <dbReference type="ARBA" id="ARBA00022553"/>
    </source>
</evidence>
<dbReference type="InterPro" id="IPR052162">
    <property type="entry name" value="Sensor_kinase/Photoreceptor"/>
</dbReference>
<feature type="domain" description="PAS" evidence="7">
    <location>
        <begin position="682"/>
        <end position="758"/>
    </location>
</feature>
<feature type="domain" description="PAC" evidence="8">
    <location>
        <begin position="761"/>
        <end position="814"/>
    </location>
</feature>
<dbReference type="GO" id="GO:0006355">
    <property type="term" value="P:regulation of DNA-templated transcription"/>
    <property type="evidence" value="ECO:0007669"/>
    <property type="project" value="InterPro"/>
</dbReference>
<evidence type="ECO:0000313" key="9">
    <source>
        <dbReference type="EMBL" id="XDU94220.1"/>
    </source>
</evidence>
<feature type="transmembrane region" description="Helical" evidence="6">
    <location>
        <begin position="48"/>
        <end position="65"/>
    </location>
</feature>
<dbReference type="NCBIfam" id="TIGR00229">
    <property type="entry name" value="sensory_box"/>
    <property type="match status" value="6"/>
</dbReference>
<evidence type="ECO:0000259" key="8">
    <source>
        <dbReference type="PROSITE" id="PS50113"/>
    </source>
</evidence>
<dbReference type="AlphaFoldDB" id="A0AB39VY33"/>
<feature type="domain" description="PAS" evidence="7">
    <location>
        <begin position="82"/>
        <end position="164"/>
    </location>
</feature>
<sequence>MKISFEKKIFLGFVINVLVVIASGLIFINRLDTGRDITRDPVFDWVELSLFILSIVLLIVVYIIIRTQLKAKTESQNLLNQNRLLLQSIIDNTSNPIFIKKINGEYLLVNKQFGSLFKNPTETIIGKTDHDLLPETIAEDYRNSDLEVVKQLKELKTEEVITQEDGKHTYIAVKFPLYDANNRIYAIGGILTDITARKKLEDSLLVSDKFFNMSAEMMVIASFDKFIKVNPATIEILGYSEDELLSQPFLNFVHPEDKVNTASEVVKLKSGMNSMQFKNRYICKDGAIKWLQWSTYSEITSGLLYAVASDITPLIEKEIELKAVDKFFNMSLDFMVIAQKDKFIKVNPATSTILGYTEEELTTVSFLKYIHPDDIEITNEEINKLENGATIIKFENRWIAKDGTIKWLVWNAAADIETGYLYAVARDMTSQIETQKSLLIAEKFFNMSYDMLAVGSGDYFIKINPAFTRTLGYEQSDMDHKTFLSFTHPEDIKAATEAIKSLQKGKSLINLRARARCKDGTYKWLDWTSTIDIETGKMFAVARDVTEMVKYEESLKVADNFFDMAFDILSISKEDQFIKINPSFTKTLGYEQKDLNNIKFTDLIHADDKVLVEEEFNKLLKGTLMINYKNRTLCKDGTYKWLDWHCNYDAKKGLIYSVARDISEEIRLENEEKVIINDLYENEEKLRLILENIGEGVIVANANKEIVMANYMANEIFGIEEDENIPLNITDHFDLFFPDGRTIFPSQNLPMEKALNGEVTNDIDVILSDSETHERRRVLISGRPLIDQENNVVAAVVTIKDISKYKHLEEELQEAETKYRKLIGFKKDEEKKE</sequence>
<feature type="domain" description="PAS" evidence="7">
    <location>
        <begin position="568"/>
        <end position="623"/>
    </location>
</feature>
<keyword evidence="6" id="KW-0472">Membrane</keyword>
<evidence type="ECO:0000256" key="2">
    <source>
        <dbReference type="ARBA" id="ARBA00012438"/>
    </source>
</evidence>
<dbReference type="Pfam" id="PF08447">
    <property type="entry name" value="PAS_3"/>
    <property type="match status" value="4"/>
</dbReference>
<name>A0AB39VY33_9FLAO</name>
<protein>
    <recommendedName>
        <fullName evidence="2">histidine kinase</fullName>
        <ecNumber evidence="2">2.7.13.3</ecNumber>
    </recommendedName>
</protein>
<feature type="domain" description="PAS" evidence="7">
    <location>
        <begin position="456"/>
        <end position="506"/>
    </location>
</feature>
<keyword evidence="5" id="KW-0418">Kinase</keyword>
<keyword evidence="6" id="KW-1133">Transmembrane helix</keyword>
<evidence type="ECO:0000256" key="4">
    <source>
        <dbReference type="ARBA" id="ARBA00022679"/>
    </source>
</evidence>
<dbReference type="EC" id="2.7.13.3" evidence="2"/>
<reference evidence="9" key="1">
    <citation type="submission" date="2024-07" db="EMBL/GenBank/DDBJ databases">
        <authorList>
            <person name="Biller S.J."/>
        </authorList>
    </citation>
    <scope>NUCLEOTIDE SEQUENCE</scope>
    <source>
        <strain evidence="9">WC2409</strain>
    </source>
</reference>
<dbReference type="RefSeq" id="WP_369752348.1">
    <property type="nucleotide sequence ID" value="NZ_CP165625.1"/>
</dbReference>
<dbReference type="SUPFAM" id="SSF55785">
    <property type="entry name" value="PYP-like sensor domain (PAS domain)"/>
    <property type="match status" value="6"/>
</dbReference>
<dbReference type="PANTHER" id="PTHR43304">
    <property type="entry name" value="PHYTOCHROME-LIKE PROTEIN CPH1"/>
    <property type="match status" value="1"/>
</dbReference>
<dbReference type="Pfam" id="PF00989">
    <property type="entry name" value="PAS"/>
    <property type="match status" value="1"/>
</dbReference>
<feature type="transmembrane region" description="Helical" evidence="6">
    <location>
        <begin position="9"/>
        <end position="28"/>
    </location>
</feature>
<dbReference type="GO" id="GO:0004673">
    <property type="term" value="F:protein histidine kinase activity"/>
    <property type="evidence" value="ECO:0007669"/>
    <property type="project" value="UniProtKB-EC"/>
</dbReference>
<dbReference type="InterPro" id="IPR013767">
    <property type="entry name" value="PAS_fold"/>
</dbReference>
<dbReference type="InterPro" id="IPR000014">
    <property type="entry name" value="PAS"/>
</dbReference>
<keyword evidence="3" id="KW-0597">Phosphoprotein</keyword>
<evidence type="ECO:0000259" key="7">
    <source>
        <dbReference type="PROSITE" id="PS50112"/>
    </source>
</evidence>
<feature type="domain" description="PAS" evidence="7">
    <location>
        <begin position="334"/>
        <end position="389"/>
    </location>
</feature>
<dbReference type="InterPro" id="IPR000700">
    <property type="entry name" value="PAS-assoc_C"/>
</dbReference>
<dbReference type="InterPro" id="IPR035965">
    <property type="entry name" value="PAS-like_dom_sf"/>
</dbReference>
<dbReference type="Pfam" id="PF08448">
    <property type="entry name" value="PAS_4"/>
    <property type="match status" value="1"/>
</dbReference>
<accession>A0AB39VY33</accession>
<organism evidence="9">
    <name type="scientific">Flavobacterium sp. WC2409</name>
    <dbReference type="NCBI Taxonomy" id="3234139"/>
    <lineage>
        <taxon>Bacteria</taxon>
        <taxon>Pseudomonadati</taxon>
        <taxon>Bacteroidota</taxon>
        <taxon>Flavobacteriia</taxon>
        <taxon>Flavobacteriales</taxon>
        <taxon>Flavobacteriaceae</taxon>
        <taxon>Flavobacterium</taxon>
    </lineage>
</organism>
<keyword evidence="4" id="KW-0808">Transferase</keyword>
<comment type="catalytic activity">
    <reaction evidence="1">
        <text>ATP + protein L-histidine = ADP + protein N-phospho-L-histidine.</text>
        <dbReference type="EC" id="2.7.13.3"/>
    </reaction>
</comment>
<dbReference type="SMART" id="SM00091">
    <property type="entry name" value="PAS"/>
    <property type="match status" value="6"/>
</dbReference>
<dbReference type="EMBL" id="CP165625">
    <property type="protein sequence ID" value="XDU94220.1"/>
    <property type="molecule type" value="Genomic_DNA"/>
</dbReference>
<gene>
    <name evidence="9" type="ORF">AB3G34_09955</name>
</gene>
<dbReference type="InterPro" id="IPR013655">
    <property type="entry name" value="PAS_fold_3"/>
</dbReference>
<dbReference type="CDD" id="cd00130">
    <property type="entry name" value="PAS"/>
    <property type="match status" value="5"/>
</dbReference>
<evidence type="ECO:0000256" key="6">
    <source>
        <dbReference type="SAM" id="Phobius"/>
    </source>
</evidence>
<dbReference type="PROSITE" id="PS50112">
    <property type="entry name" value="PAS"/>
    <property type="match status" value="6"/>
</dbReference>
<dbReference type="Gene3D" id="3.30.450.20">
    <property type="entry name" value="PAS domain"/>
    <property type="match status" value="6"/>
</dbReference>
<keyword evidence="6" id="KW-0812">Transmembrane</keyword>
<dbReference type="PANTHER" id="PTHR43304:SF1">
    <property type="entry name" value="PAC DOMAIN-CONTAINING PROTEIN"/>
    <property type="match status" value="1"/>
</dbReference>
<feature type="domain" description="PAC" evidence="8">
    <location>
        <begin position="155"/>
        <end position="206"/>
    </location>
</feature>
<evidence type="ECO:0000256" key="5">
    <source>
        <dbReference type="ARBA" id="ARBA00022777"/>
    </source>
</evidence>
<feature type="domain" description="PAS" evidence="7">
    <location>
        <begin position="217"/>
        <end position="258"/>
    </location>
</feature>
<dbReference type="PROSITE" id="PS50113">
    <property type="entry name" value="PAC"/>
    <property type="match status" value="2"/>
</dbReference>
<dbReference type="SMART" id="SM00086">
    <property type="entry name" value="PAC"/>
    <property type="match status" value="6"/>
</dbReference>
<dbReference type="InterPro" id="IPR001610">
    <property type="entry name" value="PAC"/>
</dbReference>
<dbReference type="InterPro" id="IPR013656">
    <property type="entry name" value="PAS_4"/>
</dbReference>
<proteinExistence type="predicted"/>